<dbReference type="SMART" id="SM00353">
    <property type="entry name" value="HLH"/>
    <property type="match status" value="1"/>
</dbReference>
<dbReference type="Pfam" id="PF00010">
    <property type="entry name" value="HLH"/>
    <property type="match status" value="1"/>
</dbReference>
<dbReference type="GO" id="GO:0046983">
    <property type="term" value="F:protein dimerization activity"/>
    <property type="evidence" value="ECO:0007669"/>
    <property type="project" value="InterPro"/>
</dbReference>
<evidence type="ECO:0000256" key="3">
    <source>
        <dbReference type="ARBA" id="ARBA00023159"/>
    </source>
</evidence>
<feature type="domain" description="BHLH" evidence="6">
    <location>
        <begin position="341"/>
        <end position="390"/>
    </location>
</feature>
<name>A0A8F2W6F4_ACTCH</name>
<reference evidence="7" key="1">
    <citation type="journal article" date="2021" name="J. Agric. Food Chem.">
        <title>Transcriptional Regulation of Anthocyanin Synthesis by MYB-bHLH-WDR Complexes in Kiwifruit (Actinidia chinensis).</title>
        <authorList>
            <person name="Liu Y."/>
            <person name="Ma K."/>
            <person name="Qi Y."/>
            <person name="Lv G."/>
            <person name="Ren X."/>
            <person name="Liu Z."/>
            <person name="Ma F."/>
        </authorList>
    </citation>
    <scope>NUCLEOTIDE SEQUENCE</scope>
</reference>
<dbReference type="PANTHER" id="PTHR46266">
    <property type="entry name" value="TRANSCRIPTION FACTOR TT8"/>
    <property type="match status" value="1"/>
</dbReference>
<dbReference type="PANTHER" id="PTHR46266:SF1">
    <property type="entry name" value="TRANSCRIPTION FACTOR MYC1"/>
    <property type="match status" value="1"/>
</dbReference>
<dbReference type="SMR" id="A0A8F2W6F4"/>
<protein>
    <submittedName>
        <fullName evidence="7">BHLH4</fullName>
    </submittedName>
</protein>
<evidence type="ECO:0000313" key="7">
    <source>
        <dbReference type="EMBL" id="QWW25996.1"/>
    </source>
</evidence>
<proteinExistence type="evidence at transcript level"/>
<dbReference type="Pfam" id="PF22754">
    <property type="entry name" value="bHLH-TF_ACT-like_plant"/>
    <property type="match status" value="1"/>
</dbReference>
<evidence type="ECO:0000256" key="5">
    <source>
        <dbReference type="ARBA" id="ARBA00023242"/>
    </source>
</evidence>
<dbReference type="InterPro" id="IPR025610">
    <property type="entry name" value="MYC/MYB_N"/>
</dbReference>
<keyword evidence="5" id="KW-0539">Nucleus</keyword>
<keyword evidence="3" id="KW-0010">Activator</keyword>
<evidence type="ECO:0000259" key="6">
    <source>
        <dbReference type="PROSITE" id="PS50888"/>
    </source>
</evidence>
<dbReference type="Pfam" id="PF14215">
    <property type="entry name" value="bHLH-MYC_N"/>
    <property type="match status" value="1"/>
</dbReference>
<dbReference type="SUPFAM" id="SSF47459">
    <property type="entry name" value="HLH, helix-loop-helix DNA-binding domain"/>
    <property type="match status" value="1"/>
</dbReference>
<accession>A0A8F2W6F4</accession>
<evidence type="ECO:0000256" key="4">
    <source>
        <dbReference type="ARBA" id="ARBA00023163"/>
    </source>
</evidence>
<dbReference type="PROSITE" id="PS50888">
    <property type="entry name" value="BHLH"/>
    <property type="match status" value="1"/>
</dbReference>
<dbReference type="InterPro" id="IPR011598">
    <property type="entry name" value="bHLH_dom"/>
</dbReference>
<dbReference type="GO" id="GO:0005634">
    <property type="term" value="C:nucleus"/>
    <property type="evidence" value="ECO:0007669"/>
    <property type="project" value="UniProtKB-SubCell"/>
</dbReference>
<comment type="subcellular location">
    <subcellularLocation>
        <location evidence="1">Nucleus</location>
    </subcellularLocation>
</comment>
<dbReference type="AlphaFoldDB" id="A0A8F2W6F4"/>
<dbReference type="InterPro" id="IPR036638">
    <property type="entry name" value="HLH_DNA-bd_sf"/>
</dbReference>
<evidence type="ECO:0000256" key="2">
    <source>
        <dbReference type="ARBA" id="ARBA00023015"/>
    </source>
</evidence>
<dbReference type="GO" id="GO:0080090">
    <property type="term" value="P:regulation of primary metabolic process"/>
    <property type="evidence" value="ECO:0007669"/>
    <property type="project" value="UniProtKB-ARBA"/>
</dbReference>
<organism evidence="7">
    <name type="scientific">Actinidia chinensis</name>
    <name type="common">Kiwi</name>
    <name type="synonym">Yangtao</name>
    <dbReference type="NCBI Taxonomy" id="3625"/>
    <lineage>
        <taxon>Eukaryota</taxon>
        <taxon>Viridiplantae</taxon>
        <taxon>Streptophyta</taxon>
        <taxon>Embryophyta</taxon>
        <taxon>Tracheophyta</taxon>
        <taxon>Spermatophyta</taxon>
        <taxon>Magnoliopsida</taxon>
        <taxon>eudicotyledons</taxon>
        <taxon>Gunneridae</taxon>
        <taxon>Pentapetalae</taxon>
        <taxon>asterids</taxon>
        <taxon>Ericales</taxon>
        <taxon>Actinidiaceae</taxon>
        <taxon>Actinidia</taxon>
    </lineage>
</organism>
<dbReference type="EMBL" id="MW149462">
    <property type="protein sequence ID" value="QWW25996.1"/>
    <property type="molecule type" value="mRNA"/>
</dbReference>
<keyword evidence="4" id="KW-0804">Transcription</keyword>
<evidence type="ECO:0000256" key="1">
    <source>
        <dbReference type="ARBA" id="ARBA00004123"/>
    </source>
</evidence>
<dbReference type="Gene3D" id="4.10.280.10">
    <property type="entry name" value="Helix-loop-helix DNA-binding domain"/>
    <property type="match status" value="1"/>
</dbReference>
<dbReference type="InterPro" id="IPR054502">
    <property type="entry name" value="bHLH-TF_ACT-like_plant"/>
</dbReference>
<gene>
    <name evidence="7" type="primary">bHLH4</name>
</gene>
<keyword evidence="2" id="KW-0805">Transcription regulation</keyword>
<sequence>MTMICHLFTCTKVGRYNAYKHTFFTVLEWGDGCYNGDIKTRKTVQAMELKADKMGLQRSEQLRELYKCLLEGETDQQATIPTAALSPDDLTDAECLPGRALANCQPIWLCNAHSADSKVFSRSLLAKVAEDPSLIQHIKTSLLEFSKPVCSEISSSAPHNKDDDADFMYVKVDYEVDIDGNIQDDFTMGSPYDCSNGCEHNLQTDDSFLVNGGASQVQSWHFMDDDFSNCVQDSMNSSDCIYQTVLNQETYGFSPPKGANMSLKEFKECNNTKFSSLDLGHNDVLHYKRTLSAVLMRNSHRLLDNLCFRSCEYKSSFVSWKKGEIAKAHRPKLQQKMLKKILFDAPLLHDFPDKRMENERFLVLRSMVPSINKVDKASILGDTIEYLKELEGRVEELESCIDLAEQEAKGTRKYPDVVDKTSENNENMRIDNKKPWINKRKAYDIDETDPKLSSVVPYDKPLKDMKVKIKEQEVLIEMRCPSREYLLLDIIDALNHLNLDAHSVQSSTVDGILTVTLRYKFRGAVVASARMIKQALSMIAGKC</sequence>